<dbReference type="GO" id="GO:1901135">
    <property type="term" value="P:carbohydrate derivative metabolic process"/>
    <property type="evidence" value="ECO:0007669"/>
    <property type="project" value="InterPro"/>
</dbReference>
<evidence type="ECO:0000313" key="3">
    <source>
        <dbReference type="Proteomes" id="UP000529861"/>
    </source>
</evidence>
<accession>A0A7Y2L7Y9</accession>
<dbReference type="InterPro" id="IPR035472">
    <property type="entry name" value="RpiR-like_SIS"/>
</dbReference>
<feature type="domain" description="SIS" evidence="1">
    <location>
        <begin position="31"/>
        <end position="214"/>
    </location>
</feature>
<dbReference type="GO" id="GO:0097367">
    <property type="term" value="F:carbohydrate derivative binding"/>
    <property type="evidence" value="ECO:0007669"/>
    <property type="project" value="InterPro"/>
</dbReference>
<organism evidence="2 3">
    <name type="scientific">Caldanaerobacter subterraneus</name>
    <dbReference type="NCBI Taxonomy" id="911092"/>
    <lineage>
        <taxon>Bacteria</taxon>
        <taxon>Bacillati</taxon>
        <taxon>Bacillota</taxon>
        <taxon>Clostridia</taxon>
        <taxon>Thermoanaerobacterales</taxon>
        <taxon>Thermoanaerobacteraceae</taxon>
        <taxon>Caldanaerobacter</taxon>
    </lineage>
</organism>
<dbReference type="InterPro" id="IPR001347">
    <property type="entry name" value="SIS_dom"/>
</dbReference>
<evidence type="ECO:0000313" key="2">
    <source>
        <dbReference type="EMBL" id="NNG66862.1"/>
    </source>
</evidence>
<dbReference type="PANTHER" id="PTHR30390">
    <property type="entry name" value="SEDOHEPTULOSE 7-PHOSPHATE ISOMERASE / DNAA INITIATOR-ASSOCIATING FACTOR FOR REPLICATION INITIATION"/>
    <property type="match status" value="1"/>
</dbReference>
<dbReference type="SUPFAM" id="SSF53697">
    <property type="entry name" value="SIS domain"/>
    <property type="match status" value="1"/>
</dbReference>
<dbReference type="RefSeq" id="WP_170270886.1">
    <property type="nucleotide sequence ID" value="NZ_JABEQB010000014.1"/>
</dbReference>
<dbReference type="CDD" id="cd05013">
    <property type="entry name" value="SIS_RpiR"/>
    <property type="match status" value="1"/>
</dbReference>
<reference evidence="2 3" key="1">
    <citation type="submission" date="2020-04" db="EMBL/GenBank/DDBJ databases">
        <title>Draft genome sequence of Caldanaerobacter sunterraneus. strain 1523vc isolated from Griffin hot spring, Kamchatka, Russia.</title>
        <authorList>
            <person name="Toshchakov S.V."/>
            <person name="Podosokorskaya O.A."/>
            <person name="Kublanov I.V."/>
            <person name="Korzhenkov A."/>
            <person name="Patrushev M.V."/>
        </authorList>
    </citation>
    <scope>NUCLEOTIDE SEQUENCE [LARGE SCALE GENOMIC DNA]</scope>
    <source>
        <strain evidence="2 3">1523vc</strain>
    </source>
</reference>
<dbReference type="AlphaFoldDB" id="A0A7Y2L7Y9"/>
<dbReference type="NCBIfam" id="NF002805">
    <property type="entry name" value="PRK02947.1"/>
    <property type="match status" value="1"/>
</dbReference>
<dbReference type="Pfam" id="PF13580">
    <property type="entry name" value="SIS_2"/>
    <property type="match status" value="1"/>
</dbReference>
<dbReference type="Proteomes" id="UP000529861">
    <property type="component" value="Unassembled WGS sequence"/>
</dbReference>
<protein>
    <submittedName>
        <fullName evidence="2">SIS domain-containing protein</fullName>
    </submittedName>
</protein>
<dbReference type="InterPro" id="IPR046348">
    <property type="entry name" value="SIS_dom_sf"/>
</dbReference>
<sequence length="253" mass="28024">MSIEYFIKANEILEKIATTQEENIKKAAEIMAESISKGNLVHLFGSGHSVIPLLEIFPRYGGFVGFHPLMDPRLMWFNVIGAGGARELLWIERQEGYIKNFLQSYDLKSDDVMVVYSHGGLNAAPVETAIYAKERGLKVIAVTSGENYKKAKATHSSGKKLGDLADILIDNCVPLEDALVEIEGYPQKVGAGSTLAVIYITQAFATETAKLLQKKGYKLSIFVSPNVIGIPPENNDEVYRRYTELIKKNNIII</sequence>
<dbReference type="PROSITE" id="PS51464">
    <property type="entry name" value="SIS"/>
    <property type="match status" value="1"/>
</dbReference>
<proteinExistence type="predicted"/>
<dbReference type="InterPro" id="IPR050099">
    <property type="entry name" value="SIS_GmhA/DiaA_subfam"/>
</dbReference>
<comment type="caution">
    <text evidence="2">The sequence shown here is derived from an EMBL/GenBank/DDBJ whole genome shotgun (WGS) entry which is preliminary data.</text>
</comment>
<dbReference type="Gene3D" id="3.40.50.10490">
    <property type="entry name" value="Glucose-6-phosphate isomerase like protein, domain 1"/>
    <property type="match status" value="1"/>
</dbReference>
<name>A0A7Y2L7Y9_9THEO</name>
<dbReference type="EMBL" id="JABEQB010000014">
    <property type="protein sequence ID" value="NNG66862.1"/>
    <property type="molecule type" value="Genomic_DNA"/>
</dbReference>
<gene>
    <name evidence="2" type="ORF">HKI81_06335</name>
</gene>
<evidence type="ECO:0000259" key="1">
    <source>
        <dbReference type="PROSITE" id="PS51464"/>
    </source>
</evidence>
<dbReference type="PANTHER" id="PTHR30390:SF7">
    <property type="entry name" value="PHOSPHOHEPTOSE ISOMERASE"/>
    <property type="match status" value="1"/>
</dbReference>